<dbReference type="PANTHER" id="PTHR44196">
    <property type="entry name" value="DEHYDROGENASE/REDUCTASE SDR FAMILY MEMBER 7B"/>
    <property type="match status" value="1"/>
</dbReference>
<evidence type="ECO:0000256" key="2">
    <source>
        <dbReference type="ARBA" id="ARBA00023002"/>
    </source>
</evidence>
<evidence type="ECO:0000313" key="3">
    <source>
        <dbReference type="EMBL" id="TRL38129.1"/>
    </source>
</evidence>
<dbReference type="Pfam" id="PF00106">
    <property type="entry name" value="adh_short"/>
    <property type="match status" value="1"/>
</dbReference>
<dbReference type="SUPFAM" id="SSF51735">
    <property type="entry name" value="NAD(P)-binding Rossmann-fold domains"/>
    <property type="match status" value="1"/>
</dbReference>
<dbReference type="AlphaFoldDB" id="A0A549T8D5"/>
<comment type="similarity">
    <text evidence="1">Belongs to the short-chain dehydrogenases/reductases (SDR) family.</text>
</comment>
<dbReference type="InterPro" id="IPR002347">
    <property type="entry name" value="SDR_fam"/>
</dbReference>
<name>A0A549T8D5_METSR</name>
<keyword evidence="2" id="KW-0560">Oxidoreductase</keyword>
<evidence type="ECO:0000256" key="1">
    <source>
        <dbReference type="ARBA" id="ARBA00006484"/>
    </source>
</evidence>
<dbReference type="EMBL" id="VJMF01000005">
    <property type="protein sequence ID" value="TRL38129.1"/>
    <property type="molecule type" value="Genomic_DNA"/>
</dbReference>
<reference evidence="3 4" key="1">
    <citation type="submission" date="2019-07" db="EMBL/GenBank/DDBJ databases">
        <title>Ln-dependent methylotrophs.</title>
        <authorList>
            <person name="Tani A."/>
        </authorList>
    </citation>
    <scope>NUCLEOTIDE SEQUENCE [LARGE SCALE GENOMIC DNA]</scope>
    <source>
        <strain evidence="3 4">SM89A</strain>
    </source>
</reference>
<dbReference type="InterPro" id="IPR036291">
    <property type="entry name" value="NAD(P)-bd_dom_sf"/>
</dbReference>
<evidence type="ECO:0000313" key="4">
    <source>
        <dbReference type="Proteomes" id="UP000316781"/>
    </source>
</evidence>
<protein>
    <submittedName>
        <fullName evidence="3">SDR family NAD(P)-dependent oxidoreductase</fullName>
    </submittedName>
</protein>
<dbReference type="Proteomes" id="UP000316781">
    <property type="component" value="Unassembled WGS sequence"/>
</dbReference>
<gene>
    <name evidence="3" type="ORF">FM996_01125</name>
</gene>
<organism evidence="3 4">
    <name type="scientific">Methylosinus sporium</name>
    <dbReference type="NCBI Taxonomy" id="428"/>
    <lineage>
        <taxon>Bacteria</taxon>
        <taxon>Pseudomonadati</taxon>
        <taxon>Pseudomonadota</taxon>
        <taxon>Alphaproteobacteria</taxon>
        <taxon>Hyphomicrobiales</taxon>
        <taxon>Methylocystaceae</taxon>
        <taxon>Methylosinus</taxon>
    </lineage>
</organism>
<proteinExistence type="inferred from homology"/>
<comment type="caution">
    <text evidence="3">The sequence shown here is derived from an EMBL/GenBank/DDBJ whole genome shotgun (WGS) entry which is preliminary data.</text>
</comment>
<dbReference type="GO" id="GO:0016020">
    <property type="term" value="C:membrane"/>
    <property type="evidence" value="ECO:0007669"/>
    <property type="project" value="TreeGrafter"/>
</dbReference>
<dbReference type="PROSITE" id="PS00061">
    <property type="entry name" value="ADH_SHORT"/>
    <property type="match status" value="1"/>
</dbReference>
<dbReference type="InterPro" id="IPR020904">
    <property type="entry name" value="Sc_DH/Rdtase_CS"/>
</dbReference>
<accession>A0A549T8D5</accession>
<dbReference type="Gene3D" id="3.40.50.720">
    <property type="entry name" value="NAD(P)-binding Rossmann-like Domain"/>
    <property type="match status" value="1"/>
</dbReference>
<dbReference type="PANTHER" id="PTHR44196:SF1">
    <property type="entry name" value="DEHYDROGENASE_REDUCTASE SDR FAMILY MEMBER 7B"/>
    <property type="match status" value="1"/>
</dbReference>
<sequence length="249" mass="26046">MNDQGKRIVILGATSAIAEATARIWAARGVHLALVGRNTDRLQAIAADLATRGAARAFPVELDCATADAAAELAKMEEALGGLDIVLLAYGVLGDQARLESDPLAVEALIAVNFTSATAWCLAASAIFEKRRAGALLVIGSVAGDRGRRSNFVYGATKGGLARLVEGIAHKLAPLGARAVVIKPGFVDTPMTAGIEKKGFLWATPDKVATTIADAGERRGPVVYAPPLWALIMAVIRHLPSFAFNKLNI</sequence>
<dbReference type="RefSeq" id="WP_142861460.1">
    <property type="nucleotide sequence ID" value="NZ_VJMF01000005.1"/>
</dbReference>
<dbReference type="PRINTS" id="PR00081">
    <property type="entry name" value="GDHRDH"/>
</dbReference>
<dbReference type="GO" id="GO:0016491">
    <property type="term" value="F:oxidoreductase activity"/>
    <property type="evidence" value="ECO:0007669"/>
    <property type="project" value="UniProtKB-KW"/>
</dbReference>